<organism evidence="8">
    <name type="scientific">Arcella intermedia</name>
    <dbReference type="NCBI Taxonomy" id="1963864"/>
    <lineage>
        <taxon>Eukaryota</taxon>
        <taxon>Amoebozoa</taxon>
        <taxon>Tubulinea</taxon>
        <taxon>Elardia</taxon>
        <taxon>Arcellinida</taxon>
        <taxon>Sphaerothecina</taxon>
        <taxon>Arcellidae</taxon>
        <taxon>Arcella</taxon>
    </lineage>
</organism>
<dbReference type="PROSITE" id="PS51612">
    <property type="entry name" value="SAM_MT_2O_PK"/>
    <property type="match status" value="1"/>
</dbReference>
<evidence type="ECO:0000256" key="7">
    <source>
        <dbReference type="ARBA" id="ARBA00046511"/>
    </source>
</evidence>
<comment type="subunit">
    <text evidence="7">Interacts with poly(A) polymerase catalytic subunit OPG063. Interacts with OPG109 and OPG123; these interactions might help linking transcription to capping and polyadenylation.</text>
</comment>
<evidence type="ECO:0000256" key="5">
    <source>
        <dbReference type="ARBA" id="ARBA00022917"/>
    </source>
</evidence>
<dbReference type="SUPFAM" id="SSF53335">
    <property type="entry name" value="S-adenosyl-L-methionine-dependent methyltransferases"/>
    <property type="match status" value="1"/>
</dbReference>
<protein>
    <recommendedName>
        <fullName evidence="3">Cap-specific mRNA (nucleoside-2'-O-)-methyltransferase</fullName>
        <ecNumber evidence="2">2.1.1.57</ecNumber>
    </recommendedName>
</protein>
<dbReference type="Pfam" id="PF01358">
    <property type="entry name" value="PARP_regulatory"/>
    <property type="match status" value="1"/>
</dbReference>
<evidence type="ECO:0000256" key="4">
    <source>
        <dbReference type="ARBA" id="ARBA00022768"/>
    </source>
</evidence>
<sequence>MDEDVVVIYAGAAPGTHTNYLSEMFPRAFFYLVDPAEFHAKPTDRIEIVQDYFTDEMAEKLVKRFDNKVILFISDIRSMNREMNDQKKEGRVAIDMEWQMKWHEILKPKVSMLKFRLPYPPQKDKEKFIEKEKTNYLKGKLYFQIWCGRTSSETRLFVYGADQGIIEKQDYSHYDYENVMFHFQTVTRTSYFEHDIKGEGLDHCYDCSAEIFILSEYLKKKGYGDQLHVEVPKLSREISRKISSSRSLLLK</sequence>
<dbReference type="GO" id="GO:0003746">
    <property type="term" value="F:translation elongation factor activity"/>
    <property type="evidence" value="ECO:0007669"/>
    <property type="project" value="UniProtKB-KW"/>
</dbReference>
<dbReference type="EC" id="2.1.1.57" evidence="2"/>
<dbReference type="EMBL" id="GIBP01005533">
    <property type="protein sequence ID" value="NDV34502.1"/>
    <property type="molecule type" value="Transcribed_RNA"/>
</dbReference>
<dbReference type="InterPro" id="IPR029063">
    <property type="entry name" value="SAM-dependent_MTases_sf"/>
</dbReference>
<dbReference type="GO" id="GO:0004483">
    <property type="term" value="F:methyltransferase cap1 activity"/>
    <property type="evidence" value="ECO:0007669"/>
    <property type="project" value="UniProtKB-EC"/>
</dbReference>
<comment type="subcellular location">
    <subcellularLocation>
        <location evidence="1">Virion</location>
    </subcellularLocation>
</comment>
<evidence type="ECO:0000256" key="3">
    <source>
        <dbReference type="ARBA" id="ARBA00015701"/>
    </source>
</evidence>
<dbReference type="GO" id="GO:0006370">
    <property type="term" value="P:7-methylguanosine mRNA capping"/>
    <property type="evidence" value="ECO:0007669"/>
    <property type="project" value="InterPro"/>
</dbReference>
<evidence type="ECO:0000256" key="1">
    <source>
        <dbReference type="ARBA" id="ARBA00004328"/>
    </source>
</evidence>
<evidence type="ECO:0000313" key="8">
    <source>
        <dbReference type="EMBL" id="NDV34502.1"/>
    </source>
</evidence>
<reference evidence="8" key="1">
    <citation type="journal article" date="2020" name="J. Eukaryot. Microbiol.">
        <title>De novo Sequencing, Assembly and Annotation of the Transcriptome for the Free-Living Testate Amoeba Arcella intermedia.</title>
        <authorList>
            <person name="Ribeiro G.M."/>
            <person name="Porfirio-Sousa A.L."/>
            <person name="Maurer-Alcala X.X."/>
            <person name="Katz L.A."/>
            <person name="Lahr D.J.G."/>
        </authorList>
    </citation>
    <scope>NUCLEOTIDE SEQUENCE</scope>
</reference>
<dbReference type="Gene3D" id="3.40.50.150">
    <property type="entry name" value="Vaccinia Virus protein VP39"/>
    <property type="match status" value="1"/>
</dbReference>
<keyword evidence="4" id="KW-0251">Elongation factor</keyword>
<name>A0A6B2LBP5_9EUKA</name>
<dbReference type="AlphaFoldDB" id="A0A6B2LBP5"/>
<dbReference type="CDD" id="cd20760">
    <property type="entry name" value="capping_2-OMTase_Mimiviridae"/>
    <property type="match status" value="1"/>
</dbReference>
<evidence type="ECO:0000256" key="6">
    <source>
        <dbReference type="ARBA" id="ARBA00034661"/>
    </source>
</evidence>
<dbReference type="InterPro" id="IPR000176">
    <property type="entry name" value="mRNA_MeTrfase-like"/>
</dbReference>
<keyword evidence="5" id="KW-0648">Protein biosynthesis</keyword>
<accession>A0A6B2LBP5</accession>
<proteinExistence type="predicted"/>
<evidence type="ECO:0000256" key="2">
    <source>
        <dbReference type="ARBA" id="ARBA00011923"/>
    </source>
</evidence>
<comment type="function">
    <text evidence="6">Displays methyltransferase, positive regulation of the poly(A) polymerase and transcription elongation activities. Involved in the modification of both mRNA ends and in intermediate and late gene positive transcription elongation. At the mRNAs 5' end, methylates the ribose 2' OH group of the first transcribed nucleotide, thereby producing a 2'-O-methylpurine cap. At the 3' end, functions as a processivity factor which stimulates the activity of the viral poly(A) polymerase OPG063 that creates mRNA's poly(A) tail. In the presence of OPG102, OPG063 does not dissociate from the RNA allowing tail elongation to around 250 adenylates.</text>
</comment>
<dbReference type="InterPro" id="IPR025804">
    <property type="entry name" value="Pox/kineto_cap_MeTfrase"/>
</dbReference>